<feature type="compositionally biased region" description="Low complexity" evidence="1">
    <location>
        <begin position="54"/>
        <end position="63"/>
    </location>
</feature>
<proteinExistence type="predicted"/>
<evidence type="ECO:0000313" key="3">
    <source>
        <dbReference type="Proteomes" id="UP001152759"/>
    </source>
</evidence>
<keyword evidence="3" id="KW-1185">Reference proteome</keyword>
<name>A0A9P0A7K7_BEMTA</name>
<gene>
    <name evidence="2" type="ORF">BEMITA_LOCUS5076</name>
</gene>
<feature type="region of interest" description="Disordered" evidence="1">
    <location>
        <begin position="1"/>
        <end position="63"/>
    </location>
</feature>
<dbReference type="AlphaFoldDB" id="A0A9P0A7K7"/>
<evidence type="ECO:0000313" key="2">
    <source>
        <dbReference type="EMBL" id="CAH0385897.1"/>
    </source>
</evidence>
<protein>
    <recommendedName>
        <fullName evidence="4">Ty3 transposon capsid-like protein domain-containing protein</fullName>
    </recommendedName>
</protein>
<organism evidence="2 3">
    <name type="scientific">Bemisia tabaci</name>
    <name type="common">Sweetpotato whitefly</name>
    <name type="synonym">Aleurodes tabaci</name>
    <dbReference type="NCBI Taxonomy" id="7038"/>
    <lineage>
        <taxon>Eukaryota</taxon>
        <taxon>Metazoa</taxon>
        <taxon>Ecdysozoa</taxon>
        <taxon>Arthropoda</taxon>
        <taxon>Hexapoda</taxon>
        <taxon>Insecta</taxon>
        <taxon>Pterygota</taxon>
        <taxon>Neoptera</taxon>
        <taxon>Paraneoptera</taxon>
        <taxon>Hemiptera</taxon>
        <taxon>Sternorrhyncha</taxon>
        <taxon>Aleyrodoidea</taxon>
        <taxon>Aleyrodidae</taxon>
        <taxon>Aleyrodinae</taxon>
        <taxon>Bemisia</taxon>
    </lineage>
</organism>
<sequence>MACPGAVGEVSSSETRVETARPDTFGHLPNNIYQTPPVTPEQQPAGAVNRPRPRSVSPVPSTSSISTERAFSILLDRFEALDSKVSEKFNVLESKIPTLVENSLLDQVKKESLQDVTPKLNKESKITSISNSSIHSRESQVTRKKSTMKIRDPQSFDGNLDNLHPRDFIKNLVTFFDYHNVHDSDRLDHMYRFLKGEAMIWFRARQHFSSFKDFEDEFFKFYWGPAEQSSIAASLYAGRYSDKDKLASYFLKYMRDLQFLDEPISDSNIIAAVLTHFPRDVQQHFTQPGENTIDSELAKLQRLDKIRKTGSKKGVEQPKVFTKKFVPQPQRVSCVENIE</sequence>
<accession>A0A9P0A7K7</accession>
<evidence type="ECO:0000256" key="1">
    <source>
        <dbReference type="SAM" id="MobiDB-lite"/>
    </source>
</evidence>
<dbReference type="EMBL" id="OU963863">
    <property type="protein sequence ID" value="CAH0385897.1"/>
    <property type="molecule type" value="Genomic_DNA"/>
</dbReference>
<evidence type="ECO:0008006" key="4">
    <source>
        <dbReference type="Google" id="ProtNLM"/>
    </source>
</evidence>
<feature type="compositionally biased region" description="Polar residues" evidence="1">
    <location>
        <begin position="31"/>
        <end position="42"/>
    </location>
</feature>
<reference evidence="2" key="1">
    <citation type="submission" date="2021-12" db="EMBL/GenBank/DDBJ databases">
        <authorList>
            <person name="King R."/>
        </authorList>
    </citation>
    <scope>NUCLEOTIDE SEQUENCE</scope>
</reference>
<dbReference type="Proteomes" id="UP001152759">
    <property type="component" value="Chromosome 2"/>
</dbReference>